<comment type="caution">
    <text evidence="2">The sequence shown here is derived from an EMBL/GenBank/DDBJ whole genome shotgun (WGS) entry which is preliminary data.</text>
</comment>
<dbReference type="InParanoid" id="A0A409Y285"/>
<organism evidence="2 3">
    <name type="scientific">Gymnopilus dilepis</name>
    <dbReference type="NCBI Taxonomy" id="231916"/>
    <lineage>
        <taxon>Eukaryota</taxon>
        <taxon>Fungi</taxon>
        <taxon>Dikarya</taxon>
        <taxon>Basidiomycota</taxon>
        <taxon>Agaricomycotina</taxon>
        <taxon>Agaricomycetes</taxon>
        <taxon>Agaricomycetidae</taxon>
        <taxon>Agaricales</taxon>
        <taxon>Agaricineae</taxon>
        <taxon>Hymenogastraceae</taxon>
        <taxon>Gymnopilus</taxon>
    </lineage>
</organism>
<gene>
    <name evidence="2" type="ORF">CVT26_000416</name>
</gene>
<dbReference type="AlphaFoldDB" id="A0A409Y285"/>
<sequence length="277" mass="30780">MTSNLVNSANEARRSNEGTPRLASAALERSTTPTTPIHTVAPQQAPPIPTPSSPINHDQRTTPDRPLTPTRMPTRSLESQVITIAQPTDNPVRAIDSHAANNPDVQFSIFGDIKHEPSDVQNPAQSISAVSSPSSSSSRIGQRSWRNAGHVGQAKSNGELIQFYYTVANGPTKVSGPGRCCRPPEPGDLYFHQVGRLKKCLDKCQVFFFTGERVWEDITDAYYTWDREPIDHPTYLGYVLNVLDKDLLPSYVQTNTWKNYRTQHLNRNRMNIAAATD</sequence>
<keyword evidence="3" id="KW-1185">Reference proteome</keyword>
<protein>
    <submittedName>
        <fullName evidence="2">Uncharacterized protein</fullName>
    </submittedName>
</protein>
<dbReference type="OrthoDB" id="10674461at2759"/>
<feature type="region of interest" description="Disordered" evidence="1">
    <location>
        <begin position="1"/>
        <end position="76"/>
    </location>
</feature>
<evidence type="ECO:0000313" key="3">
    <source>
        <dbReference type="Proteomes" id="UP000284706"/>
    </source>
</evidence>
<feature type="compositionally biased region" description="Polar residues" evidence="1">
    <location>
        <begin position="1"/>
        <end position="10"/>
    </location>
</feature>
<accession>A0A409Y285</accession>
<dbReference type="Proteomes" id="UP000284706">
    <property type="component" value="Unassembled WGS sequence"/>
</dbReference>
<evidence type="ECO:0000256" key="1">
    <source>
        <dbReference type="SAM" id="MobiDB-lite"/>
    </source>
</evidence>
<name>A0A409Y285_9AGAR</name>
<feature type="compositionally biased region" description="Low complexity" evidence="1">
    <location>
        <begin position="64"/>
        <end position="75"/>
    </location>
</feature>
<dbReference type="EMBL" id="NHYE01001284">
    <property type="protein sequence ID" value="PPQ97154.1"/>
    <property type="molecule type" value="Genomic_DNA"/>
</dbReference>
<proteinExistence type="predicted"/>
<feature type="region of interest" description="Disordered" evidence="1">
    <location>
        <begin position="115"/>
        <end position="148"/>
    </location>
</feature>
<reference evidence="2 3" key="1">
    <citation type="journal article" date="2018" name="Evol. Lett.">
        <title>Horizontal gene cluster transfer increased hallucinogenic mushroom diversity.</title>
        <authorList>
            <person name="Reynolds H.T."/>
            <person name="Vijayakumar V."/>
            <person name="Gluck-Thaler E."/>
            <person name="Korotkin H.B."/>
            <person name="Matheny P.B."/>
            <person name="Slot J.C."/>
        </authorList>
    </citation>
    <scope>NUCLEOTIDE SEQUENCE [LARGE SCALE GENOMIC DNA]</scope>
    <source>
        <strain evidence="2 3">SRW20</strain>
    </source>
</reference>
<feature type="compositionally biased region" description="Low complexity" evidence="1">
    <location>
        <begin position="123"/>
        <end position="144"/>
    </location>
</feature>
<evidence type="ECO:0000313" key="2">
    <source>
        <dbReference type="EMBL" id="PPQ97154.1"/>
    </source>
</evidence>